<feature type="region of interest" description="Disordered" evidence="1">
    <location>
        <begin position="200"/>
        <end position="223"/>
    </location>
</feature>
<dbReference type="GO" id="GO:0016787">
    <property type="term" value="F:hydrolase activity"/>
    <property type="evidence" value="ECO:0007669"/>
    <property type="project" value="UniProtKB-KW"/>
</dbReference>
<evidence type="ECO:0000256" key="1">
    <source>
        <dbReference type="SAM" id="MobiDB-lite"/>
    </source>
</evidence>
<keyword evidence="3" id="KW-0378">Hydrolase</keyword>
<dbReference type="Pfam" id="PF01551">
    <property type="entry name" value="Peptidase_M23"/>
    <property type="match status" value="1"/>
</dbReference>
<name>A0ABU2K5C7_9ACTN</name>
<dbReference type="SUPFAM" id="SSF51261">
    <property type="entry name" value="Duplicated hybrid motif"/>
    <property type="match status" value="1"/>
</dbReference>
<keyword evidence="4" id="KW-1185">Reference proteome</keyword>
<evidence type="ECO:0000259" key="2">
    <source>
        <dbReference type="Pfam" id="PF01551"/>
    </source>
</evidence>
<dbReference type="PANTHER" id="PTHR21666">
    <property type="entry name" value="PEPTIDASE-RELATED"/>
    <property type="match status" value="1"/>
</dbReference>
<protein>
    <submittedName>
        <fullName evidence="3">M23 family metallopeptidase</fullName>
        <ecNumber evidence="3">3.4.-.-</ecNumber>
    </submittedName>
</protein>
<accession>A0ABU2K5C7</accession>
<dbReference type="PANTHER" id="PTHR21666:SF270">
    <property type="entry name" value="MUREIN HYDROLASE ACTIVATOR ENVC"/>
    <property type="match status" value="1"/>
</dbReference>
<feature type="domain" description="M23ase beta-sheet core" evidence="2">
    <location>
        <begin position="119"/>
        <end position="182"/>
    </location>
</feature>
<dbReference type="CDD" id="cd12797">
    <property type="entry name" value="M23_peptidase"/>
    <property type="match status" value="1"/>
</dbReference>
<gene>
    <name evidence="3" type="ORF">RM425_05760</name>
</gene>
<dbReference type="EMBL" id="JAVREI010000002">
    <property type="protein sequence ID" value="MDT0275404.1"/>
    <property type="molecule type" value="Genomic_DNA"/>
</dbReference>
<evidence type="ECO:0000313" key="3">
    <source>
        <dbReference type="EMBL" id="MDT0275404.1"/>
    </source>
</evidence>
<dbReference type="EC" id="3.4.-.-" evidence="3"/>
<organism evidence="3 4">
    <name type="scientific">Blastococcus goldschmidtiae</name>
    <dbReference type="NCBI Taxonomy" id="3075546"/>
    <lineage>
        <taxon>Bacteria</taxon>
        <taxon>Bacillati</taxon>
        <taxon>Actinomycetota</taxon>
        <taxon>Actinomycetes</taxon>
        <taxon>Geodermatophilales</taxon>
        <taxon>Geodermatophilaceae</taxon>
        <taxon>Blastococcus</taxon>
    </lineage>
</organism>
<evidence type="ECO:0000313" key="4">
    <source>
        <dbReference type="Proteomes" id="UP001183222"/>
    </source>
</evidence>
<dbReference type="InterPro" id="IPR016047">
    <property type="entry name" value="M23ase_b-sheet_dom"/>
</dbReference>
<proteinExistence type="predicted"/>
<dbReference type="Proteomes" id="UP001183222">
    <property type="component" value="Unassembled WGS sequence"/>
</dbReference>
<dbReference type="RefSeq" id="WP_311344226.1">
    <property type="nucleotide sequence ID" value="NZ_JAVREI010000002.1"/>
</dbReference>
<reference evidence="4" key="1">
    <citation type="submission" date="2023-07" db="EMBL/GenBank/DDBJ databases">
        <title>30 novel species of actinomycetes from the DSMZ collection.</title>
        <authorList>
            <person name="Nouioui I."/>
        </authorList>
    </citation>
    <scope>NUCLEOTIDE SEQUENCE [LARGE SCALE GENOMIC DNA]</scope>
    <source>
        <strain evidence="4">DSM 46792</strain>
    </source>
</reference>
<sequence length="223" mass="23551">MSFPGAVSLALPFRGTWLVRNSPARRRDGTELFATTYAIDFVAVEGRRTAATRSWRTLLGTEPPELFVAFGQPVLAPAAGTVVSVLDGEADHEARRSQLALVPYALTQAGRIRGGPAAIAGNHVVLELADGGGFVLLAHLRRGSVTVAPGRRVAEGEQLGACGNSGNSTQPHVHLQVMDDADASRASGLPVEFRSYRVRPRSGGQPVEVARGVPGESEVVEPR</sequence>
<dbReference type="InterPro" id="IPR050570">
    <property type="entry name" value="Cell_wall_metabolism_enzyme"/>
</dbReference>
<dbReference type="InterPro" id="IPR011055">
    <property type="entry name" value="Dup_hybrid_motif"/>
</dbReference>
<comment type="caution">
    <text evidence="3">The sequence shown here is derived from an EMBL/GenBank/DDBJ whole genome shotgun (WGS) entry which is preliminary data.</text>
</comment>
<dbReference type="Gene3D" id="2.70.70.10">
    <property type="entry name" value="Glucose Permease (Domain IIA)"/>
    <property type="match status" value="1"/>
</dbReference>